<evidence type="ECO:0000256" key="1">
    <source>
        <dbReference type="ARBA" id="ARBA00037349"/>
    </source>
</evidence>
<keyword evidence="3" id="KW-0539">Nucleus</keyword>
<dbReference type="RefSeq" id="XP_018268762.1">
    <property type="nucleotide sequence ID" value="XM_018413567.1"/>
</dbReference>
<dbReference type="Pfam" id="PF08711">
    <property type="entry name" value="Med26"/>
    <property type="match status" value="1"/>
</dbReference>
<organism evidence="6 7">
    <name type="scientific">Rhodotorula graminis (strain WP1)</name>
    <dbReference type="NCBI Taxonomy" id="578459"/>
    <lineage>
        <taxon>Eukaryota</taxon>
        <taxon>Fungi</taxon>
        <taxon>Dikarya</taxon>
        <taxon>Basidiomycota</taxon>
        <taxon>Pucciniomycotina</taxon>
        <taxon>Microbotryomycetes</taxon>
        <taxon>Sporidiobolales</taxon>
        <taxon>Sporidiobolaceae</taxon>
        <taxon>Rhodotorula</taxon>
    </lineage>
</organism>
<protein>
    <recommendedName>
        <fullName evidence="5">TFIIS N-terminal domain-containing protein</fullName>
    </recommendedName>
</protein>
<evidence type="ECO:0000259" key="5">
    <source>
        <dbReference type="PROSITE" id="PS51319"/>
    </source>
</evidence>
<dbReference type="STRING" id="578459.A0A0P9EU71"/>
<dbReference type="OrthoDB" id="21124at2759"/>
<feature type="region of interest" description="Disordered" evidence="4">
    <location>
        <begin position="183"/>
        <end position="208"/>
    </location>
</feature>
<accession>A0A0P9EU71</accession>
<evidence type="ECO:0000256" key="2">
    <source>
        <dbReference type="ARBA" id="ARBA00037992"/>
    </source>
</evidence>
<dbReference type="InterPro" id="IPR035441">
    <property type="entry name" value="TFIIS/LEDGF_dom_sf"/>
</dbReference>
<evidence type="ECO:0000313" key="6">
    <source>
        <dbReference type="EMBL" id="KPV72713.1"/>
    </source>
</evidence>
<reference evidence="6 7" key="1">
    <citation type="journal article" date="2015" name="Front. Microbiol.">
        <title>Genome sequence of the plant growth promoting endophytic yeast Rhodotorula graminis WP1.</title>
        <authorList>
            <person name="Firrincieli A."/>
            <person name="Otillar R."/>
            <person name="Salamov A."/>
            <person name="Schmutz J."/>
            <person name="Khan Z."/>
            <person name="Redman R.S."/>
            <person name="Fleck N.D."/>
            <person name="Lindquist E."/>
            <person name="Grigoriev I.V."/>
            <person name="Doty S.L."/>
        </authorList>
    </citation>
    <scope>NUCLEOTIDE SEQUENCE [LARGE SCALE GENOMIC DNA]</scope>
    <source>
        <strain evidence="6 7">WP1</strain>
    </source>
</reference>
<feature type="compositionally biased region" description="Low complexity" evidence="4">
    <location>
        <begin position="250"/>
        <end position="262"/>
    </location>
</feature>
<dbReference type="InterPro" id="IPR051037">
    <property type="entry name" value="RNAPII_TF_IWS1"/>
</dbReference>
<feature type="region of interest" description="Disordered" evidence="4">
    <location>
        <begin position="228"/>
        <end position="262"/>
    </location>
</feature>
<dbReference type="PROSITE" id="PS51319">
    <property type="entry name" value="TFIIS_N"/>
    <property type="match status" value="1"/>
</dbReference>
<comment type="subcellular location">
    <subcellularLocation>
        <location evidence="3">Nucleus</location>
    </subcellularLocation>
</comment>
<comment type="function">
    <text evidence="1">Transcription factor involved in RNA polymerase II transcription regulation. May function in both SPT15/TBP post-recruitment and recruitment steps of transcription.</text>
</comment>
<dbReference type="AlphaFoldDB" id="A0A0P9EU71"/>
<dbReference type="GO" id="GO:0005634">
    <property type="term" value="C:nucleus"/>
    <property type="evidence" value="ECO:0007669"/>
    <property type="project" value="UniProtKB-SubCell"/>
</dbReference>
<proteinExistence type="inferred from homology"/>
<name>A0A0P9EU71_RHOGW</name>
<dbReference type="InterPro" id="IPR017923">
    <property type="entry name" value="TFIIS_N"/>
</dbReference>
<evidence type="ECO:0000256" key="3">
    <source>
        <dbReference type="PROSITE-ProRule" id="PRU00649"/>
    </source>
</evidence>
<dbReference type="PANTHER" id="PTHR46010:SF1">
    <property type="entry name" value="PROTEIN IWS1 HOMOLOG"/>
    <property type="match status" value="1"/>
</dbReference>
<dbReference type="Gene3D" id="1.20.930.10">
    <property type="entry name" value="Conserved domain common to transcription factors TFIIS, elongin A, CRSP70"/>
    <property type="match status" value="1"/>
</dbReference>
<dbReference type="GeneID" id="28974016"/>
<dbReference type="OMA" id="YGASSHE"/>
<dbReference type="EMBL" id="KQ474085">
    <property type="protein sequence ID" value="KPV72713.1"/>
    <property type="molecule type" value="Genomic_DNA"/>
</dbReference>
<dbReference type="SUPFAM" id="SSF47676">
    <property type="entry name" value="Conserved domain common to transcription factors TFIIS, elongin A, CRSP70"/>
    <property type="match status" value="1"/>
</dbReference>
<feature type="region of interest" description="Disordered" evidence="4">
    <location>
        <begin position="1"/>
        <end position="30"/>
    </location>
</feature>
<dbReference type="PANTHER" id="PTHR46010">
    <property type="entry name" value="PROTEIN IWS1 HOMOLOG"/>
    <property type="match status" value="1"/>
</dbReference>
<keyword evidence="7" id="KW-1185">Reference proteome</keyword>
<gene>
    <name evidence="6" type="ORF">RHOBADRAFT_38826</name>
</gene>
<feature type="domain" description="TFIIS N-terminal" evidence="5">
    <location>
        <begin position="90"/>
        <end position="167"/>
    </location>
</feature>
<feature type="compositionally biased region" description="Polar residues" evidence="4">
    <location>
        <begin position="229"/>
        <end position="238"/>
    </location>
</feature>
<sequence>MAKITAAAKKPAGTGRTKKRKQQDEEDLDLMNDEAVATLRSEMLRAADEDVDENNLGRPALNKLRLLPKVVDVMQKTVLHETIAESGMLEAVKRWLEPLPDKSLPALNIQRPLMSLLRTFTIETSALKSSELGKVIYFYTKCKRVDPAVARLATQLVGEWMRPILRRSKAFVDRDLAQGRARYGASSHEAAKAAGRGQGGAEDAAQATRHARIPQALTATYAVAPGSRVTGQSTTLPGQGSGAKMRGFKQKMQMAQQAARRG</sequence>
<dbReference type="Proteomes" id="UP000053890">
    <property type="component" value="Unassembled WGS sequence"/>
</dbReference>
<dbReference type="GO" id="GO:0016973">
    <property type="term" value="P:poly(A)+ mRNA export from nucleus"/>
    <property type="evidence" value="ECO:0007669"/>
    <property type="project" value="TreeGrafter"/>
</dbReference>
<evidence type="ECO:0000313" key="7">
    <source>
        <dbReference type="Proteomes" id="UP000053890"/>
    </source>
</evidence>
<comment type="similarity">
    <text evidence="2">Belongs to the IWS1 family.</text>
</comment>
<evidence type="ECO:0000256" key="4">
    <source>
        <dbReference type="SAM" id="MobiDB-lite"/>
    </source>
</evidence>